<keyword evidence="7 9" id="KW-0472">Membrane</keyword>
<comment type="subcellular location">
    <subcellularLocation>
        <location evidence="8">Endomembrane system</location>
        <topology evidence="8">Single-pass type IV membrane protein</topology>
    </subcellularLocation>
    <subcellularLocation>
        <location evidence="1">Golgi apparatus membrane</location>
    </subcellularLocation>
</comment>
<dbReference type="GeneID" id="36342215"/>
<gene>
    <name evidence="10" type="ORF">EGR_06500</name>
</gene>
<dbReference type="Proteomes" id="UP000019149">
    <property type="component" value="Unassembled WGS sequence"/>
</dbReference>
<proteinExistence type="predicted"/>
<sequence length="375" mass="42818">MNSYSHNWGHSGSHRRGVLTDDNEALAGELCVKVDLLRELSKSIGDEVREQNAFLDGSLSDMFARSEGMLRSALRRVGLIRREQGYCACGLYCQLFLFALLFFFLCWLLLKFARRLPMGHAQFYVLYEPSSLEVRAIPQGKDVDLYVIADDDLYYFRHRIPQIEKFLNSSSSFSLKSKTTRLVKLDPPVPWEVISPPVEVKSIHRLINATTTTYWSSIPTFTLASTGLGVERLYVPAAFRRPLFIVVFAPSSGFVESDNGAESLATEEQQYHHFFIQILKENEEVVSTYETVRGEAERRSLSYDELTAMFSTLHVEFQRETKVKPSLVATATSQHSRVQRNEVVKERDDEKGSSAWELLQHFLLSLLENLVNVLI</sequence>
<evidence type="ECO:0000313" key="10">
    <source>
        <dbReference type="EMBL" id="EUB58617.1"/>
    </source>
</evidence>
<keyword evidence="5 9" id="KW-1133">Transmembrane helix</keyword>
<evidence type="ECO:0000256" key="1">
    <source>
        <dbReference type="ARBA" id="ARBA00004394"/>
    </source>
</evidence>
<dbReference type="PANTHER" id="PTHR12791">
    <property type="entry name" value="GOLGI SNARE BET1-RELATED"/>
    <property type="match status" value="1"/>
</dbReference>
<comment type="caution">
    <text evidence="10">The sequence shown here is derived from an EMBL/GenBank/DDBJ whole genome shotgun (WGS) entry which is preliminary data.</text>
</comment>
<reference evidence="10 11" key="1">
    <citation type="journal article" date="2013" name="Nat. Genet.">
        <title>The genome of the hydatid tapeworm Echinococcus granulosus.</title>
        <authorList>
            <person name="Zheng H."/>
            <person name="Zhang W."/>
            <person name="Zhang L."/>
            <person name="Zhang Z."/>
            <person name="Li J."/>
            <person name="Lu G."/>
            <person name="Zhu Y."/>
            <person name="Wang Y."/>
            <person name="Huang Y."/>
            <person name="Liu J."/>
            <person name="Kang H."/>
            <person name="Chen J."/>
            <person name="Wang L."/>
            <person name="Chen A."/>
            <person name="Yu S."/>
            <person name="Gao Z."/>
            <person name="Jin L."/>
            <person name="Gu W."/>
            <person name="Wang Z."/>
            <person name="Zhao L."/>
            <person name="Shi B."/>
            <person name="Wen H."/>
            <person name="Lin R."/>
            <person name="Jones M.K."/>
            <person name="Brejova B."/>
            <person name="Vinar T."/>
            <person name="Zhao G."/>
            <person name="McManus D.P."/>
            <person name="Chen Z."/>
            <person name="Zhou Y."/>
            <person name="Wang S."/>
        </authorList>
    </citation>
    <scope>NUCLEOTIDE SEQUENCE [LARGE SCALE GENOMIC DNA]</scope>
</reference>
<evidence type="ECO:0000313" key="11">
    <source>
        <dbReference type="Proteomes" id="UP000019149"/>
    </source>
</evidence>
<dbReference type="EMBL" id="APAU02000058">
    <property type="protein sequence ID" value="EUB58617.1"/>
    <property type="molecule type" value="Genomic_DNA"/>
</dbReference>
<dbReference type="InterPro" id="IPR039899">
    <property type="entry name" value="BET1_SNARE"/>
</dbReference>
<evidence type="ECO:0000256" key="4">
    <source>
        <dbReference type="ARBA" id="ARBA00022927"/>
    </source>
</evidence>
<dbReference type="AlphaFoldDB" id="W6UKJ1"/>
<dbReference type="RefSeq" id="XP_024349813.1">
    <property type="nucleotide sequence ID" value="XM_024495749.1"/>
</dbReference>
<evidence type="ECO:0000256" key="9">
    <source>
        <dbReference type="SAM" id="Phobius"/>
    </source>
</evidence>
<dbReference type="CTD" id="36342215"/>
<evidence type="ECO:0000256" key="3">
    <source>
        <dbReference type="ARBA" id="ARBA00022692"/>
    </source>
</evidence>
<dbReference type="GO" id="GO:0015031">
    <property type="term" value="P:protein transport"/>
    <property type="evidence" value="ECO:0007669"/>
    <property type="project" value="UniProtKB-KW"/>
</dbReference>
<evidence type="ECO:0000256" key="2">
    <source>
        <dbReference type="ARBA" id="ARBA00022448"/>
    </source>
</evidence>
<dbReference type="STRING" id="6210.W6UKJ1"/>
<keyword evidence="6" id="KW-0333">Golgi apparatus</keyword>
<dbReference type="KEGG" id="egl:EGR_06500"/>
<evidence type="ECO:0000256" key="7">
    <source>
        <dbReference type="ARBA" id="ARBA00023136"/>
    </source>
</evidence>
<dbReference type="OrthoDB" id="261831at2759"/>
<keyword evidence="11" id="KW-1185">Reference proteome</keyword>
<accession>W6UKJ1</accession>
<organism evidence="10 11">
    <name type="scientific">Echinococcus granulosus</name>
    <name type="common">Hydatid tapeworm</name>
    <dbReference type="NCBI Taxonomy" id="6210"/>
    <lineage>
        <taxon>Eukaryota</taxon>
        <taxon>Metazoa</taxon>
        <taxon>Spiralia</taxon>
        <taxon>Lophotrochozoa</taxon>
        <taxon>Platyhelminthes</taxon>
        <taxon>Cestoda</taxon>
        <taxon>Eucestoda</taxon>
        <taxon>Cyclophyllidea</taxon>
        <taxon>Taeniidae</taxon>
        <taxon>Echinococcus</taxon>
        <taxon>Echinococcus granulosus group</taxon>
    </lineage>
</organism>
<protein>
    <submittedName>
        <fullName evidence="10">Golgi snare bet1-related protein</fullName>
    </submittedName>
</protein>
<dbReference type="CDD" id="cd15853">
    <property type="entry name" value="SNARE_Bet1"/>
    <property type="match status" value="1"/>
</dbReference>
<evidence type="ECO:0000256" key="8">
    <source>
        <dbReference type="ARBA" id="ARBA00046280"/>
    </source>
</evidence>
<evidence type="ECO:0000256" key="5">
    <source>
        <dbReference type="ARBA" id="ARBA00022989"/>
    </source>
</evidence>
<dbReference type="Gene3D" id="1.20.5.110">
    <property type="match status" value="1"/>
</dbReference>
<dbReference type="OMA" id="HVEFQRE"/>
<name>W6UKJ1_ECHGR</name>
<evidence type="ECO:0000256" key="6">
    <source>
        <dbReference type="ARBA" id="ARBA00023034"/>
    </source>
</evidence>
<dbReference type="GO" id="GO:0000139">
    <property type="term" value="C:Golgi membrane"/>
    <property type="evidence" value="ECO:0007669"/>
    <property type="project" value="UniProtKB-SubCell"/>
</dbReference>
<keyword evidence="4" id="KW-0653">Protein transport</keyword>
<keyword evidence="3 9" id="KW-0812">Transmembrane</keyword>
<dbReference type="SUPFAM" id="SSF58038">
    <property type="entry name" value="SNARE fusion complex"/>
    <property type="match status" value="1"/>
</dbReference>
<keyword evidence="2" id="KW-0813">Transport</keyword>
<feature type="transmembrane region" description="Helical" evidence="9">
    <location>
        <begin position="85"/>
        <end position="110"/>
    </location>
</feature>